<dbReference type="PANTHER" id="PTHR13076:SF9">
    <property type="entry name" value="COILED-COIL AND C2 DOMAIN-CONTAINING PROTEIN 1-LIKE"/>
    <property type="match status" value="1"/>
</dbReference>
<feature type="non-terminal residue" evidence="1">
    <location>
        <position position="80"/>
    </location>
</feature>
<proteinExistence type="predicted"/>
<accession>A0A822FZ87</accession>
<dbReference type="PANTHER" id="PTHR13076">
    <property type="entry name" value="COILED-COIL AND C2 DOMAIN-CONTAINING PROTEIN 1-LIKE"/>
    <property type="match status" value="1"/>
</dbReference>
<gene>
    <name evidence="1" type="ORF">QYT958_LOCUS47780</name>
</gene>
<evidence type="ECO:0000313" key="2">
    <source>
        <dbReference type="Proteomes" id="UP000663848"/>
    </source>
</evidence>
<dbReference type="InterPro" id="IPR039725">
    <property type="entry name" value="CC2D1A/B"/>
</dbReference>
<evidence type="ECO:0000313" key="1">
    <source>
        <dbReference type="EMBL" id="CAF5142051.1"/>
    </source>
</evidence>
<organism evidence="1 2">
    <name type="scientific">Rotaria socialis</name>
    <dbReference type="NCBI Taxonomy" id="392032"/>
    <lineage>
        <taxon>Eukaryota</taxon>
        <taxon>Metazoa</taxon>
        <taxon>Spiralia</taxon>
        <taxon>Gnathifera</taxon>
        <taxon>Rotifera</taxon>
        <taxon>Eurotatoria</taxon>
        <taxon>Bdelloidea</taxon>
        <taxon>Philodinida</taxon>
        <taxon>Philodinidae</taxon>
        <taxon>Rotaria</taxon>
    </lineage>
</organism>
<feature type="non-terminal residue" evidence="1">
    <location>
        <position position="1"/>
    </location>
</feature>
<name>A0A822FZ87_9BILA</name>
<dbReference type="AlphaFoldDB" id="A0A822FZ87"/>
<dbReference type="Proteomes" id="UP000663848">
    <property type="component" value="Unassembled WGS sequence"/>
</dbReference>
<reference evidence="1" key="1">
    <citation type="submission" date="2021-02" db="EMBL/GenBank/DDBJ databases">
        <authorList>
            <person name="Nowell W R."/>
        </authorList>
    </citation>
    <scope>NUCLEOTIDE SEQUENCE</scope>
</reference>
<dbReference type="GO" id="GO:0001227">
    <property type="term" value="F:DNA-binding transcription repressor activity, RNA polymerase II-specific"/>
    <property type="evidence" value="ECO:0007669"/>
    <property type="project" value="InterPro"/>
</dbReference>
<protein>
    <submittedName>
        <fullName evidence="1">Uncharacterized protein</fullName>
    </submittedName>
</protein>
<dbReference type="EMBL" id="CAJOBR010091875">
    <property type="protein sequence ID" value="CAF5142051.1"/>
    <property type="molecule type" value="Genomic_DNA"/>
</dbReference>
<comment type="caution">
    <text evidence="1">The sequence shown here is derived from an EMBL/GenBank/DDBJ whole genome shotgun (WGS) entry which is preliminary data.</text>
</comment>
<sequence length="80" mass="9582">TIYQRLQDDLLRQMQLCARNQQIYAQMEGANNSKQANEFKSLEQRCAHDLERLRKCFQHGSKAPLFHYEKRQMNIIQVNN</sequence>